<organism evidence="2 3">
    <name type="scientific">Rosa chinensis</name>
    <name type="common">China rose</name>
    <dbReference type="NCBI Taxonomy" id="74649"/>
    <lineage>
        <taxon>Eukaryota</taxon>
        <taxon>Viridiplantae</taxon>
        <taxon>Streptophyta</taxon>
        <taxon>Embryophyta</taxon>
        <taxon>Tracheophyta</taxon>
        <taxon>Spermatophyta</taxon>
        <taxon>Magnoliopsida</taxon>
        <taxon>eudicotyledons</taxon>
        <taxon>Gunneridae</taxon>
        <taxon>Pentapetalae</taxon>
        <taxon>rosids</taxon>
        <taxon>fabids</taxon>
        <taxon>Rosales</taxon>
        <taxon>Rosaceae</taxon>
        <taxon>Rosoideae</taxon>
        <taxon>Rosoideae incertae sedis</taxon>
        <taxon>Rosa</taxon>
    </lineage>
</organism>
<dbReference type="AlphaFoldDB" id="A0A2P6P364"/>
<sequence length="51" mass="5667">MQLLARSLKAKKNLTIPNKEQEYQECCGCETWIVALALCLGIAGVGFAYLY</sequence>
<accession>A0A2P6P364</accession>
<proteinExistence type="predicted"/>
<comment type="caution">
    <text evidence="2">The sequence shown here is derived from an EMBL/GenBank/DDBJ whole genome shotgun (WGS) entry which is preliminary data.</text>
</comment>
<keyword evidence="1" id="KW-0472">Membrane</keyword>
<reference evidence="2 3" key="1">
    <citation type="journal article" date="2018" name="Nat. Genet.">
        <title>The Rosa genome provides new insights in the design of modern roses.</title>
        <authorList>
            <person name="Bendahmane M."/>
        </authorList>
    </citation>
    <scope>NUCLEOTIDE SEQUENCE [LARGE SCALE GENOMIC DNA]</scope>
    <source>
        <strain evidence="3">cv. Old Blush</strain>
    </source>
</reference>
<dbReference type="EMBL" id="PDCK01000045">
    <property type="protein sequence ID" value="PRQ16376.1"/>
    <property type="molecule type" value="Genomic_DNA"/>
</dbReference>
<dbReference type="Proteomes" id="UP000238479">
    <property type="component" value="Chromosome 7"/>
</dbReference>
<gene>
    <name evidence="2" type="ORF">RchiOBHm_Chr7g0183551</name>
</gene>
<keyword evidence="3" id="KW-1185">Reference proteome</keyword>
<keyword evidence="1" id="KW-1133">Transmembrane helix</keyword>
<evidence type="ECO:0000256" key="1">
    <source>
        <dbReference type="SAM" id="Phobius"/>
    </source>
</evidence>
<evidence type="ECO:0000313" key="2">
    <source>
        <dbReference type="EMBL" id="PRQ16376.1"/>
    </source>
</evidence>
<keyword evidence="1" id="KW-0812">Transmembrane</keyword>
<name>A0A2P6P364_ROSCH</name>
<dbReference type="Gramene" id="PRQ16376">
    <property type="protein sequence ID" value="PRQ16376"/>
    <property type="gene ID" value="RchiOBHm_Chr7g0183551"/>
</dbReference>
<feature type="transmembrane region" description="Helical" evidence="1">
    <location>
        <begin position="32"/>
        <end position="50"/>
    </location>
</feature>
<evidence type="ECO:0000313" key="3">
    <source>
        <dbReference type="Proteomes" id="UP000238479"/>
    </source>
</evidence>
<protein>
    <submittedName>
        <fullName evidence="2">Uncharacterized protein</fullName>
    </submittedName>
</protein>